<protein>
    <submittedName>
        <fullName evidence="2">Uncharacterized protein</fullName>
    </submittedName>
</protein>
<dbReference type="AlphaFoldDB" id="A0ABD0X894"/>
<organism evidence="2 3">
    <name type="scientific">Umbra pygmaea</name>
    <name type="common">Eastern mudminnow</name>
    <dbReference type="NCBI Taxonomy" id="75934"/>
    <lineage>
        <taxon>Eukaryota</taxon>
        <taxon>Metazoa</taxon>
        <taxon>Chordata</taxon>
        <taxon>Craniata</taxon>
        <taxon>Vertebrata</taxon>
        <taxon>Euteleostomi</taxon>
        <taxon>Actinopterygii</taxon>
        <taxon>Neopterygii</taxon>
        <taxon>Teleostei</taxon>
        <taxon>Protacanthopterygii</taxon>
        <taxon>Esociformes</taxon>
        <taxon>Umbridae</taxon>
        <taxon>Umbra</taxon>
    </lineage>
</organism>
<accession>A0ABD0X894</accession>
<reference evidence="2 3" key="1">
    <citation type="submission" date="2024-06" db="EMBL/GenBank/DDBJ databases">
        <authorList>
            <person name="Pan Q."/>
            <person name="Wen M."/>
            <person name="Jouanno E."/>
            <person name="Zahm M."/>
            <person name="Klopp C."/>
            <person name="Cabau C."/>
            <person name="Louis A."/>
            <person name="Berthelot C."/>
            <person name="Parey E."/>
            <person name="Roest Crollius H."/>
            <person name="Montfort J."/>
            <person name="Robinson-Rechavi M."/>
            <person name="Bouchez O."/>
            <person name="Lampietro C."/>
            <person name="Lopez Roques C."/>
            <person name="Donnadieu C."/>
            <person name="Postlethwait J."/>
            <person name="Bobe J."/>
            <person name="Verreycken H."/>
            <person name="Guiguen Y."/>
        </authorList>
    </citation>
    <scope>NUCLEOTIDE SEQUENCE [LARGE SCALE GENOMIC DNA]</scope>
    <source>
        <strain evidence="2">Up_M1</strain>
        <tissue evidence="2">Testis</tissue>
    </source>
</reference>
<dbReference type="EMBL" id="JAGEUA010000002">
    <property type="protein sequence ID" value="KAL1005139.1"/>
    <property type="molecule type" value="Genomic_DNA"/>
</dbReference>
<evidence type="ECO:0000313" key="3">
    <source>
        <dbReference type="Proteomes" id="UP001557470"/>
    </source>
</evidence>
<gene>
    <name evidence="2" type="ORF">UPYG_G00055050</name>
</gene>
<feature type="region of interest" description="Disordered" evidence="1">
    <location>
        <begin position="1"/>
        <end position="28"/>
    </location>
</feature>
<name>A0ABD0X894_UMBPY</name>
<sequence>MHGGKRSLHSKTNTCSHKVEATPGLDISTRKRPKTLLKIYSGNYAEEQVQCSGMAIPDPRPEYHLKSVG</sequence>
<evidence type="ECO:0000313" key="2">
    <source>
        <dbReference type="EMBL" id="KAL1005139.1"/>
    </source>
</evidence>
<dbReference type="Proteomes" id="UP001557470">
    <property type="component" value="Unassembled WGS sequence"/>
</dbReference>
<proteinExistence type="predicted"/>
<comment type="caution">
    <text evidence="2">The sequence shown here is derived from an EMBL/GenBank/DDBJ whole genome shotgun (WGS) entry which is preliminary data.</text>
</comment>
<evidence type="ECO:0000256" key="1">
    <source>
        <dbReference type="SAM" id="MobiDB-lite"/>
    </source>
</evidence>
<keyword evidence="3" id="KW-1185">Reference proteome</keyword>